<evidence type="ECO:0000256" key="2">
    <source>
        <dbReference type="ARBA" id="ARBA00022801"/>
    </source>
</evidence>
<dbReference type="SUPFAM" id="SSF48208">
    <property type="entry name" value="Six-hairpin glycosidases"/>
    <property type="match status" value="1"/>
</dbReference>
<feature type="active site" evidence="7">
    <location>
        <position position="560"/>
    </location>
</feature>
<dbReference type="InterPro" id="IPR001701">
    <property type="entry name" value="Glyco_hydro_9"/>
</dbReference>
<keyword evidence="4 6" id="KW-0326">Glycosidase</keyword>
<comment type="caution">
    <text evidence="11">The sequence shown here is derived from an EMBL/GenBank/DDBJ whole genome shotgun (WGS) entry which is preliminary data.</text>
</comment>
<dbReference type="InterPro" id="IPR013783">
    <property type="entry name" value="Ig-like_fold"/>
</dbReference>
<dbReference type="PROSITE" id="PS00592">
    <property type="entry name" value="GH9_2"/>
    <property type="match status" value="1"/>
</dbReference>
<feature type="active site" evidence="6">
    <location>
        <position position="500"/>
    </location>
</feature>
<dbReference type="InterPro" id="IPR012341">
    <property type="entry name" value="6hp_glycosidase-like_sf"/>
</dbReference>
<dbReference type="EMBL" id="JAEINH010000002">
    <property type="protein sequence ID" value="MBI9113925.1"/>
    <property type="molecule type" value="Genomic_DNA"/>
</dbReference>
<evidence type="ECO:0000256" key="3">
    <source>
        <dbReference type="ARBA" id="ARBA00023277"/>
    </source>
</evidence>
<evidence type="ECO:0000256" key="8">
    <source>
        <dbReference type="RuleBase" id="RU361166"/>
    </source>
</evidence>
<dbReference type="EC" id="3.2.1.4" evidence="8"/>
<evidence type="ECO:0000256" key="4">
    <source>
        <dbReference type="ARBA" id="ARBA00023295"/>
    </source>
</evidence>
<dbReference type="InterPro" id="IPR004197">
    <property type="entry name" value="Cellulase_Ig-like"/>
</dbReference>
<keyword evidence="5 6" id="KW-0624">Polysaccharide degradation</keyword>
<proteinExistence type="inferred from homology"/>
<keyword evidence="12" id="KW-1185">Reference proteome</keyword>
<keyword evidence="8" id="KW-0136">Cellulose degradation</keyword>
<name>A0A934I9Y6_9MICO</name>
<keyword evidence="3 6" id="KW-0119">Carbohydrate metabolism</keyword>
<dbReference type="InterPro" id="IPR018221">
    <property type="entry name" value="Glyco_hydro_9_His_AS"/>
</dbReference>
<evidence type="ECO:0000313" key="12">
    <source>
        <dbReference type="Proteomes" id="UP000602087"/>
    </source>
</evidence>
<dbReference type="Pfam" id="PF00759">
    <property type="entry name" value="Glyco_hydro_9"/>
    <property type="match status" value="1"/>
</dbReference>
<dbReference type="GO" id="GO:0008810">
    <property type="term" value="F:cellulase activity"/>
    <property type="evidence" value="ECO:0007669"/>
    <property type="project" value="UniProtKB-EC"/>
</dbReference>
<dbReference type="SUPFAM" id="SSF81296">
    <property type="entry name" value="E set domains"/>
    <property type="match status" value="1"/>
</dbReference>
<gene>
    <name evidence="11" type="ORF">JAV76_02710</name>
</gene>
<feature type="domain" description="Glycoside hydrolase family 9" evidence="9">
    <location>
        <begin position="96"/>
        <end position="572"/>
    </location>
</feature>
<comment type="catalytic activity">
    <reaction evidence="8">
        <text>Endohydrolysis of (1-&gt;4)-beta-D-glucosidic linkages in cellulose, lichenin and cereal beta-D-glucans.</text>
        <dbReference type="EC" id="3.2.1.4"/>
    </reaction>
</comment>
<dbReference type="AlphaFoldDB" id="A0A934I9Y6"/>
<comment type="similarity">
    <text evidence="1 6 8">Belongs to the glycosyl hydrolase 9 (cellulase E) family.</text>
</comment>
<evidence type="ECO:0000256" key="7">
    <source>
        <dbReference type="PROSITE-ProRule" id="PRU10060"/>
    </source>
</evidence>
<protein>
    <recommendedName>
        <fullName evidence="8">Endoglucanase</fullName>
        <ecNumber evidence="8">3.2.1.4</ecNumber>
    </recommendedName>
</protein>
<evidence type="ECO:0000256" key="5">
    <source>
        <dbReference type="ARBA" id="ARBA00023326"/>
    </source>
</evidence>
<dbReference type="CDD" id="cd02850">
    <property type="entry name" value="E_set_Cellulase_N"/>
    <property type="match status" value="1"/>
</dbReference>
<feature type="domain" description="Cellulase Ig-like" evidence="10">
    <location>
        <begin position="4"/>
        <end position="86"/>
    </location>
</feature>
<dbReference type="InterPro" id="IPR033126">
    <property type="entry name" value="Glyco_hydro_9_Asp/Glu_AS"/>
</dbReference>
<evidence type="ECO:0000259" key="10">
    <source>
        <dbReference type="Pfam" id="PF02927"/>
    </source>
</evidence>
<dbReference type="PANTHER" id="PTHR22298">
    <property type="entry name" value="ENDO-1,4-BETA-GLUCANASE"/>
    <property type="match status" value="1"/>
</dbReference>
<dbReference type="Pfam" id="PF02927">
    <property type="entry name" value="CelD_N"/>
    <property type="match status" value="1"/>
</dbReference>
<dbReference type="Proteomes" id="UP000602087">
    <property type="component" value="Unassembled WGS sequence"/>
</dbReference>
<keyword evidence="2 6" id="KW-0378">Hydrolase</keyword>
<dbReference type="InterPro" id="IPR008928">
    <property type="entry name" value="6-hairpin_glycosidase_sf"/>
</dbReference>
<evidence type="ECO:0000313" key="11">
    <source>
        <dbReference type="EMBL" id="MBI9113925.1"/>
    </source>
</evidence>
<dbReference type="Gene3D" id="1.50.10.10">
    <property type="match status" value="1"/>
</dbReference>
<reference evidence="11" key="1">
    <citation type="submission" date="2020-12" db="EMBL/GenBank/DDBJ databases">
        <title>Sanguibacter suaedae sp. nov., isolated from Suaeda aralocaspica.</title>
        <authorList>
            <person name="Ma Q."/>
        </authorList>
    </citation>
    <scope>NUCLEOTIDE SEQUENCE</scope>
    <source>
        <strain evidence="11">YZGR15</strain>
    </source>
</reference>
<evidence type="ECO:0000256" key="1">
    <source>
        <dbReference type="ARBA" id="ARBA00007072"/>
    </source>
</evidence>
<dbReference type="Gene3D" id="2.60.40.10">
    <property type="entry name" value="Immunoglobulins"/>
    <property type="match status" value="1"/>
</dbReference>
<sequence length="591" mass="62524">MPSATRVLVNQVGYLPHGPKRATVVTDSALPVSWQLVDASGSPVTGGLASPPRHDAASGLTVQVVDLTDVTEPGSGYTIVVDGATSHPFAIDPGLYQRLRYDALDFFYLARSGTPIDAAVVGDLYARAAGHVGAHPNEGDTDVPCIGPRDYYDGWTGSYRLDVHGGWYDAGDHGKYVVNGGIAVAQLLGLYERALHAPTGDPDALDDGTLRIPEHGDGVPDVLSEARWELEWMLRMQVPEGEALAGMVHHKVHDEGWTGLPMLPADDPRPRSLHRPSTAATLNVAAVGAQGARLFRPFDAAFADRLLAAARRAWDAATEHPDLYAPAAAGRDGGGPYDDTDVTDERYWAAAELYLTTGEDTFRSAVLDSPGHTADVFGAAGPDWGSTGGLGRMDLATIPNDLPGLDDVRRSVVEAADRYLAVQAAEGFATTYAGVDGHYGWGSTSMVANTLVVVGTAFDLTGDPVYREAVLEGMDHLLGRNALGRSYITGYGSVSSTNQHSRWFARSLDPALPPPPRGSLAGGPNSLVETWDPVMLAALDPEAAPQTCYVDHVESWASNEITVNWNSALAWVASFVADQGSGAGAPAWPTS</sequence>
<evidence type="ECO:0000259" key="9">
    <source>
        <dbReference type="Pfam" id="PF00759"/>
    </source>
</evidence>
<dbReference type="PROSITE" id="PS00698">
    <property type="entry name" value="GH9_3"/>
    <property type="match status" value="1"/>
</dbReference>
<organism evidence="11 12">
    <name type="scientific">Sanguibacter suaedae</name>
    <dbReference type="NCBI Taxonomy" id="2795737"/>
    <lineage>
        <taxon>Bacteria</taxon>
        <taxon>Bacillati</taxon>
        <taxon>Actinomycetota</taxon>
        <taxon>Actinomycetes</taxon>
        <taxon>Micrococcales</taxon>
        <taxon>Sanguibacteraceae</taxon>
        <taxon>Sanguibacter</taxon>
    </lineage>
</organism>
<evidence type="ECO:0000256" key="6">
    <source>
        <dbReference type="PROSITE-ProRule" id="PRU10059"/>
    </source>
</evidence>
<dbReference type="GO" id="GO:0030245">
    <property type="term" value="P:cellulose catabolic process"/>
    <property type="evidence" value="ECO:0007669"/>
    <property type="project" value="UniProtKB-KW"/>
</dbReference>
<feature type="active site" evidence="7">
    <location>
        <position position="551"/>
    </location>
</feature>
<dbReference type="InterPro" id="IPR014756">
    <property type="entry name" value="Ig_E-set"/>
</dbReference>
<accession>A0A934I9Y6</accession>
<dbReference type="RefSeq" id="WP_198732495.1">
    <property type="nucleotide sequence ID" value="NZ_JAEINH010000002.1"/>
</dbReference>